<protein>
    <recommendedName>
        <fullName evidence="3">ABM domain-containing protein</fullName>
    </recommendedName>
</protein>
<dbReference type="EMBL" id="JAPEVB010000002">
    <property type="protein sequence ID" value="KAJ4393401.1"/>
    <property type="molecule type" value="Genomic_DNA"/>
</dbReference>
<reference evidence="1" key="1">
    <citation type="submission" date="2022-10" db="EMBL/GenBank/DDBJ databases">
        <title>Tapping the CABI collections for fungal endophytes: first genome assemblies for Collariella, Neodidymelliopsis, Ascochyta clinopodiicola, Didymella pomorum, Didymosphaeria variabile, Neocosmospora piperis and Neocucurbitaria cava.</title>
        <authorList>
            <person name="Hill R."/>
        </authorList>
    </citation>
    <scope>NUCLEOTIDE SEQUENCE</scope>
    <source>
        <strain evidence="1">IMI 355082</strain>
    </source>
</reference>
<sequence length="230" mass="25800">MAVTEFGPMVVKPGLDVMDESTPEGKIVHSAWKGVTSEKTGPFRVYWGMEVESPENLWSFFDFESVEEHKKFAKEHGIHHVKDFDKVFERSVFQKHLGDETFPPTAFKSPVTEIMLAYFPSGISSEAKAAATERIAQFKENGLNKCADVQAANFGWAVEHDFAVPGEEGKTATALSLLIGWPSIDAHMRFRETDAFKESIGLIRGMEGLLRVTMCHVKCKTIENEKRKAE</sequence>
<dbReference type="AlphaFoldDB" id="A0A9W9CYC9"/>
<proteinExistence type="predicted"/>
<organism evidence="1 2">
    <name type="scientific">Gnomoniopsis smithogilvyi</name>
    <dbReference type="NCBI Taxonomy" id="1191159"/>
    <lineage>
        <taxon>Eukaryota</taxon>
        <taxon>Fungi</taxon>
        <taxon>Dikarya</taxon>
        <taxon>Ascomycota</taxon>
        <taxon>Pezizomycotina</taxon>
        <taxon>Sordariomycetes</taxon>
        <taxon>Sordariomycetidae</taxon>
        <taxon>Diaporthales</taxon>
        <taxon>Gnomoniaceae</taxon>
        <taxon>Gnomoniopsis</taxon>
    </lineage>
</organism>
<dbReference type="OrthoDB" id="3830579at2759"/>
<dbReference type="Proteomes" id="UP001140453">
    <property type="component" value="Unassembled WGS sequence"/>
</dbReference>
<name>A0A9W9CYC9_9PEZI</name>
<evidence type="ECO:0000313" key="2">
    <source>
        <dbReference type="Proteomes" id="UP001140453"/>
    </source>
</evidence>
<evidence type="ECO:0000313" key="1">
    <source>
        <dbReference type="EMBL" id="KAJ4393401.1"/>
    </source>
</evidence>
<accession>A0A9W9CYC9</accession>
<gene>
    <name evidence="1" type="ORF">N0V93_002611</name>
</gene>
<evidence type="ECO:0008006" key="3">
    <source>
        <dbReference type="Google" id="ProtNLM"/>
    </source>
</evidence>
<keyword evidence="2" id="KW-1185">Reference proteome</keyword>
<comment type="caution">
    <text evidence="1">The sequence shown here is derived from an EMBL/GenBank/DDBJ whole genome shotgun (WGS) entry which is preliminary data.</text>
</comment>
<dbReference type="Gene3D" id="3.30.70.100">
    <property type="match status" value="2"/>
</dbReference>